<feature type="domain" description="PLD phosphodiesterase" evidence="6">
    <location>
        <begin position="406"/>
        <end position="433"/>
    </location>
</feature>
<evidence type="ECO:0000256" key="4">
    <source>
        <dbReference type="ARBA" id="ARBA00022525"/>
    </source>
</evidence>
<sequence length="516" mass="56746">MLTRIGMTVALVIAVLATAHFAFRPPSLEGRTITRAVEASTSTVLGRLALEPPSRQNGGSGVISMLDGPDALAARIALIREAEVALDVQYYIWARDTTGLILLDELRKAAGRGVRIRLLLDDNGLRGLDNDLAALDALPNVEVRLFNPFIFRRLKPLGYAFDFVRLNRRMHNKSLTADGAVSILGGRNIGDVYFGFGSGVQFLDTDVMVTGKAAVDIGADFDRYWQSRSSHPIARIVGQVNQNALDRMVSDASKAASSTDGRLYFERLRSSNLVRQIVAGTLSFEWTEVVVISDDPAKGMGEAEHKDLLFPQLMALLSKPSQSVDLVSAYFIPGRAFSDMLAALARSGIRVRILTNSQAATDVVVVHSAYAKYRPQLLRSGVALYELKPEYSARDEPHMEGRAGSSRASLHSKTLAVDEKRIFIGSFNFDPRSVFLNTEMGVLIDSPRMAKDLSTYFSERFHQVSYVPELTGDAAIAWAEIGTDGVRIFHQTEPGTNFMSRLLLRILGLLPIEWLL</sequence>
<dbReference type="AlphaFoldDB" id="A0A2T5BDV0"/>
<comment type="caution">
    <text evidence="7">The sequence shown here is derived from an EMBL/GenBank/DDBJ whole genome shotgun (WGS) entry which is preliminary data.</text>
</comment>
<dbReference type="EMBL" id="PZZZ01000002">
    <property type="protein sequence ID" value="PTM97141.1"/>
    <property type="molecule type" value="Genomic_DNA"/>
</dbReference>
<proteinExistence type="predicted"/>
<feature type="domain" description="PLD phosphodiesterase" evidence="6">
    <location>
        <begin position="166"/>
        <end position="193"/>
    </location>
</feature>
<accession>A0A2T5BDV0</accession>
<dbReference type="InterPro" id="IPR001736">
    <property type="entry name" value="PLipase_D/transphosphatidylase"/>
</dbReference>
<evidence type="ECO:0000313" key="8">
    <source>
        <dbReference type="Proteomes" id="UP000241247"/>
    </source>
</evidence>
<organism evidence="7 8">
    <name type="scientific">Mycoplana dimorpha</name>
    <dbReference type="NCBI Taxonomy" id="28320"/>
    <lineage>
        <taxon>Bacteria</taxon>
        <taxon>Pseudomonadati</taxon>
        <taxon>Pseudomonadota</taxon>
        <taxon>Alphaproteobacteria</taxon>
        <taxon>Hyphomicrobiales</taxon>
        <taxon>Rhizobiaceae</taxon>
        <taxon>Mycoplana</taxon>
    </lineage>
</organism>
<dbReference type="SUPFAM" id="SSF56024">
    <property type="entry name" value="Phospholipase D/nuclease"/>
    <property type="match status" value="2"/>
</dbReference>
<reference evidence="7 8" key="1">
    <citation type="submission" date="2018-04" db="EMBL/GenBank/DDBJ databases">
        <title>Genomic Encyclopedia of Type Strains, Phase IV (KMG-IV): sequencing the most valuable type-strain genomes for metagenomic binning, comparative biology and taxonomic classification.</title>
        <authorList>
            <person name="Goeker M."/>
        </authorList>
    </citation>
    <scope>NUCLEOTIDE SEQUENCE [LARGE SCALE GENOMIC DNA]</scope>
    <source>
        <strain evidence="7 8">DSM 7138</strain>
    </source>
</reference>
<evidence type="ECO:0000259" key="6">
    <source>
        <dbReference type="PROSITE" id="PS50035"/>
    </source>
</evidence>
<dbReference type="CDD" id="cd09111">
    <property type="entry name" value="PLDc_ymdC_like_1"/>
    <property type="match status" value="1"/>
</dbReference>
<keyword evidence="4" id="KW-0964">Secreted</keyword>
<dbReference type="Proteomes" id="UP000241247">
    <property type="component" value="Unassembled WGS sequence"/>
</dbReference>
<name>A0A2T5BDV0_MYCDI</name>
<evidence type="ECO:0000256" key="5">
    <source>
        <dbReference type="ARBA" id="ARBA00029594"/>
    </source>
</evidence>
<dbReference type="SMART" id="SM00155">
    <property type="entry name" value="PLDc"/>
    <property type="match status" value="2"/>
</dbReference>
<evidence type="ECO:0000256" key="1">
    <source>
        <dbReference type="ARBA" id="ARBA00003145"/>
    </source>
</evidence>
<dbReference type="GO" id="GO:0030572">
    <property type="term" value="F:phosphatidyltransferase activity"/>
    <property type="evidence" value="ECO:0007669"/>
    <property type="project" value="UniProtKB-ARBA"/>
</dbReference>
<dbReference type="Pfam" id="PF13091">
    <property type="entry name" value="PLDc_2"/>
    <property type="match status" value="2"/>
</dbReference>
<dbReference type="InterPro" id="IPR025202">
    <property type="entry name" value="PLD-like_dom"/>
</dbReference>
<dbReference type="PANTHER" id="PTHR21248">
    <property type="entry name" value="CARDIOLIPIN SYNTHASE"/>
    <property type="match status" value="1"/>
</dbReference>
<dbReference type="CDD" id="cd09113">
    <property type="entry name" value="PLDc_ymdC_like_2"/>
    <property type="match status" value="1"/>
</dbReference>
<dbReference type="Gene3D" id="3.30.870.10">
    <property type="entry name" value="Endonuclease Chain A"/>
    <property type="match status" value="2"/>
</dbReference>
<gene>
    <name evidence="7" type="ORF">C7449_1029</name>
</gene>
<dbReference type="PANTHER" id="PTHR21248:SF12">
    <property type="entry name" value="CARDIOLIPIN SYNTHASE C"/>
    <property type="match status" value="1"/>
</dbReference>
<evidence type="ECO:0000256" key="2">
    <source>
        <dbReference type="ARBA" id="ARBA00004613"/>
    </source>
</evidence>
<evidence type="ECO:0000256" key="3">
    <source>
        <dbReference type="ARBA" id="ARBA00018392"/>
    </source>
</evidence>
<dbReference type="PROSITE" id="PS50035">
    <property type="entry name" value="PLD"/>
    <property type="match status" value="2"/>
</dbReference>
<comment type="function">
    <text evidence="1">Could be a virulence factor.</text>
</comment>
<keyword evidence="8" id="KW-1185">Reference proteome</keyword>
<protein>
    <recommendedName>
        <fullName evidence="3">Phospholipase D</fullName>
    </recommendedName>
    <alternativeName>
        <fullName evidence="5">Choline phosphatase</fullName>
    </alternativeName>
</protein>
<dbReference type="GO" id="GO:0032049">
    <property type="term" value="P:cardiolipin biosynthetic process"/>
    <property type="evidence" value="ECO:0007669"/>
    <property type="project" value="UniProtKB-ARBA"/>
</dbReference>
<comment type="subcellular location">
    <subcellularLocation>
        <location evidence="2">Secreted</location>
    </subcellularLocation>
</comment>
<evidence type="ECO:0000313" key="7">
    <source>
        <dbReference type="EMBL" id="PTM97141.1"/>
    </source>
</evidence>
<dbReference type="GO" id="GO:0005576">
    <property type="term" value="C:extracellular region"/>
    <property type="evidence" value="ECO:0007669"/>
    <property type="project" value="UniProtKB-SubCell"/>
</dbReference>